<gene>
    <name evidence="1" type="ORF">OESDEN_07095</name>
</gene>
<accession>A0A0B1TA11</accession>
<dbReference type="OrthoDB" id="5867956at2759"/>
<dbReference type="Proteomes" id="UP000053660">
    <property type="component" value="Unassembled WGS sequence"/>
</dbReference>
<sequence length="102" mass="11608">MNAFWNALQEQGVHSHPIAMLRYIYINTRSVVHLGEAKIAINIERGVRQGDPLSRKLFTATLEHIFRRLSWATYGLSINGDQLTNLRFTDDVALIAKTEAEL</sequence>
<dbReference type="EMBL" id="KN551005">
    <property type="protein sequence ID" value="KHJ93001.1"/>
    <property type="molecule type" value="Genomic_DNA"/>
</dbReference>
<evidence type="ECO:0000313" key="2">
    <source>
        <dbReference type="Proteomes" id="UP000053660"/>
    </source>
</evidence>
<organism evidence="1 2">
    <name type="scientific">Oesophagostomum dentatum</name>
    <name type="common">Nodular worm</name>
    <dbReference type="NCBI Taxonomy" id="61180"/>
    <lineage>
        <taxon>Eukaryota</taxon>
        <taxon>Metazoa</taxon>
        <taxon>Ecdysozoa</taxon>
        <taxon>Nematoda</taxon>
        <taxon>Chromadorea</taxon>
        <taxon>Rhabditida</taxon>
        <taxon>Rhabditina</taxon>
        <taxon>Rhabditomorpha</taxon>
        <taxon>Strongyloidea</taxon>
        <taxon>Strongylidae</taxon>
        <taxon>Oesophagostomum</taxon>
    </lineage>
</organism>
<dbReference type="AlphaFoldDB" id="A0A0B1TA11"/>
<reference evidence="1 2" key="1">
    <citation type="submission" date="2014-03" db="EMBL/GenBank/DDBJ databases">
        <title>Draft genome of the hookworm Oesophagostomum dentatum.</title>
        <authorList>
            <person name="Mitreva M."/>
        </authorList>
    </citation>
    <scope>NUCLEOTIDE SEQUENCE [LARGE SCALE GENOMIC DNA]</scope>
    <source>
        <strain evidence="1 2">OD-Hann</strain>
    </source>
</reference>
<dbReference type="PANTHER" id="PTHR47027">
    <property type="entry name" value="REVERSE TRANSCRIPTASE DOMAIN-CONTAINING PROTEIN"/>
    <property type="match status" value="1"/>
</dbReference>
<protein>
    <submittedName>
        <fullName evidence="1">Uncharacterized protein</fullName>
    </submittedName>
</protein>
<keyword evidence="2" id="KW-1185">Reference proteome</keyword>
<evidence type="ECO:0000313" key="1">
    <source>
        <dbReference type="EMBL" id="KHJ93001.1"/>
    </source>
</evidence>
<name>A0A0B1TA11_OESDE</name>
<proteinExistence type="predicted"/>
<dbReference type="PANTHER" id="PTHR47027:SF29">
    <property type="entry name" value="C2H2-TYPE DOMAIN-CONTAINING PROTEIN"/>
    <property type="match status" value="1"/>
</dbReference>